<dbReference type="InterPro" id="IPR000542">
    <property type="entry name" value="Carn_acyl_trans"/>
</dbReference>
<proteinExistence type="predicted"/>
<dbReference type="InterPro" id="IPR042572">
    <property type="entry name" value="Carn_acyl_trans_N"/>
</dbReference>
<keyword evidence="2" id="KW-0012">Acyltransferase</keyword>
<accession>A0ABD1D3Q8</accession>
<dbReference type="Proteomes" id="UP001562425">
    <property type="component" value="Unassembled WGS sequence"/>
</dbReference>
<dbReference type="PANTHER" id="PTHR22589">
    <property type="entry name" value="CARNITINE O-ACYLTRANSFERASE"/>
    <property type="match status" value="1"/>
</dbReference>
<evidence type="ECO:0000256" key="2">
    <source>
        <dbReference type="ARBA" id="ARBA00023315"/>
    </source>
</evidence>
<dbReference type="GO" id="GO:0016747">
    <property type="term" value="F:acyltransferase activity, transferring groups other than amino-acyl groups"/>
    <property type="evidence" value="ECO:0007669"/>
    <property type="project" value="UniProtKB-ARBA"/>
</dbReference>
<comment type="catalytic activity">
    <reaction evidence="3">
        <text>4,8-dimethylnonanoyl-CoA + (R)-carnitine = O-4,8-dimethylnonanoyl-(R)-carnitine + CoA</text>
        <dbReference type="Rhea" id="RHEA:44860"/>
        <dbReference type="ChEBI" id="CHEBI:16347"/>
        <dbReference type="ChEBI" id="CHEBI:57287"/>
        <dbReference type="ChEBI" id="CHEBI:77061"/>
        <dbReference type="ChEBI" id="CHEBI:84654"/>
    </reaction>
</comment>
<dbReference type="SUPFAM" id="SSF52777">
    <property type="entry name" value="CoA-dependent acyltransferases"/>
    <property type="match status" value="1"/>
</dbReference>
<evidence type="ECO:0000256" key="3">
    <source>
        <dbReference type="ARBA" id="ARBA00048999"/>
    </source>
</evidence>
<evidence type="ECO:0000313" key="7">
    <source>
        <dbReference type="Proteomes" id="UP001562425"/>
    </source>
</evidence>
<dbReference type="Gene3D" id="1.10.275.20">
    <property type="entry name" value="Choline/Carnitine o-acyltransferase"/>
    <property type="match status" value="1"/>
</dbReference>
<dbReference type="Pfam" id="PF00755">
    <property type="entry name" value="Carn_acyltransf"/>
    <property type="match status" value="1"/>
</dbReference>
<dbReference type="AlphaFoldDB" id="A0ABD1D3Q8"/>
<protein>
    <recommendedName>
        <fullName evidence="5">Choline/carnitine acyltransferase domain-containing protein</fullName>
    </recommendedName>
</protein>
<keyword evidence="4" id="KW-0175">Coiled coil</keyword>
<name>A0ABD1D3Q8_CULPP</name>
<dbReference type="PANTHER" id="PTHR22589:SF67">
    <property type="entry name" value="PEROXISOMAL CARNITINE O-OCTANOYLTRANSFERASE"/>
    <property type="match status" value="1"/>
</dbReference>
<comment type="caution">
    <text evidence="6">The sequence shown here is derived from an EMBL/GenBank/DDBJ whole genome shotgun (WGS) entry which is preliminary data.</text>
</comment>
<feature type="coiled-coil region" evidence="4">
    <location>
        <begin position="323"/>
        <end position="350"/>
    </location>
</feature>
<evidence type="ECO:0000256" key="1">
    <source>
        <dbReference type="ARBA" id="ARBA00005005"/>
    </source>
</evidence>
<dbReference type="InterPro" id="IPR039551">
    <property type="entry name" value="Cho/carn_acyl_trans"/>
</dbReference>
<organism evidence="6 7">
    <name type="scientific">Culex pipiens pipiens</name>
    <name type="common">Northern house mosquito</name>
    <dbReference type="NCBI Taxonomy" id="38569"/>
    <lineage>
        <taxon>Eukaryota</taxon>
        <taxon>Metazoa</taxon>
        <taxon>Ecdysozoa</taxon>
        <taxon>Arthropoda</taxon>
        <taxon>Hexapoda</taxon>
        <taxon>Insecta</taxon>
        <taxon>Pterygota</taxon>
        <taxon>Neoptera</taxon>
        <taxon>Endopterygota</taxon>
        <taxon>Diptera</taxon>
        <taxon>Nematocera</taxon>
        <taxon>Culicoidea</taxon>
        <taxon>Culicidae</taxon>
        <taxon>Culicinae</taxon>
        <taxon>Culicini</taxon>
        <taxon>Culex</taxon>
        <taxon>Culex</taxon>
    </lineage>
</organism>
<feature type="domain" description="Choline/carnitine acyltransferase" evidence="5">
    <location>
        <begin position="27"/>
        <end position="85"/>
    </location>
</feature>
<evidence type="ECO:0000256" key="4">
    <source>
        <dbReference type="SAM" id="Coils"/>
    </source>
</evidence>
<evidence type="ECO:0000259" key="5">
    <source>
        <dbReference type="Pfam" id="PF00755"/>
    </source>
</evidence>
<keyword evidence="7" id="KW-1185">Reference proteome</keyword>
<keyword evidence="2" id="KW-0808">Transferase</keyword>
<dbReference type="EMBL" id="JBEHCU010007710">
    <property type="protein sequence ID" value="KAL1392924.1"/>
    <property type="molecule type" value="Genomic_DNA"/>
</dbReference>
<evidence type="ECO:0000313" key="6">
    <source>
        <dbReference type="EMBL" id="KAL1392924.1"/>
    </source>
</evidence>
<comment type="pathway">
    <text evidence="1">Lipid metabolism; fatty acid beta-oxidation.</text>
</comment>
<gene>
    <name evidence="6" type="ORF">pipiens_012115</name>
</gene>
<reference evidence="6 7" key="1">
    <citation type="submission" date="2024-05" db="EMBL/GenBank/DDBJ databases">
        <title>Culex pipiens pipiens assembly and annotation.</title>
        <authorList>
            <person name="Alout H."/>
            <person name="Durand T."/>
        </authorList>
    </citation>
    <scope>NUCLEOTIDE SEQUENCE [LARGE SCALE GENOMIC DNA]</scope>
    <source>
        <strain evidence="6">HA-2024</strain>
        <tissue evidence="6">Whole body</tissue>
    </source>
</reference>
<sequence>MNRDGIYHLPEGSKETTFCYDDSLPALPLPKLEHTLKRYLESLKPFGTAQELEASKKVIEEFRTGIGGKLHALLEEKAKHEKNWSVPIPALFSKMKSSLVFVLALVALSSASPFGFPKRVVRSVSQETLDLAFDSIVEIYRTVERTYPAELVQEIVHEILENDGAFNFTPELRAKLDEKRVELKQNMMDAQEQIITGGEPLPEVILEKIRLYLDYSVGTLLDLTPFQLMEEITKEVLKNGGSFAFSDEILVLLEESKVAYKDGMKRLLDYEFEVFEDLIELDDDLRQKIYVAVEYMIDRTYDAIPWELLEDTVYYILENDGSVQLSEELVERIETNKDELREKLRDALDYVDDLLNGKFDPEPL</sequence>